<dbReference type="InParanoid" id="A0A369J1W6"/>
<gene>
    <name evidence="1" type="ORF">Hypma_005189</name>
</gene>
<dbReference type="AlphaFoldDB" id="A0A369J1W6"/>
<proteinExistence type="predicted"/>
<evidence type="ECO:0000313" key="2">
    <source>
        <dbReference type="Proteomes" id="UP000076154"/>
    </source>
</evidence>
<reference evidence="1" key="1">
    <citation type="submission" date="2018-04" db="EMBL/GenBank/DDBJ databases">
        <title>Whole genome sequencing of Hypsizygus marmoreus.</title>
        <authorList>
            <person name="Choi I.-G."/>
            <person name="Min B."/>
            <person name="Kim J.-G."/>
            <person name="Kim S."/>
            <person name="Oh Y.-L."/>
            <person name="Kong W.-S."/>
            <person name="Park H."/>
            <person name="Jeong J."/>
            <person name="Song E.-S."/>
        </authorList>
    </citation>
    <scope>NUCLEOTIDE SEQUENCE [LARGE SCALE GENOMIC DNA]</scope>
    <source>
        <strain evidence="1">51987-8</strain>
    </source>
</reference>
<evidence type="ECO:0000313" key="1">
    <source>
        <dbReference type="EMBL" id="RDB15130.1"/>
    </source>
</evidence>
<name>A0A369J1W6_HYPMA</name>
<dbReference type="EMBL" id="LUEZ02000206">
    <property type="protein sequence ID" value="RDB15130.1"/>
    <property type="molecule type" value="Genomic_DNA"/>
</dbReference>
<accession>A0A369J1W6</accession>
<sequence length="114" mass="13108">MSRSFQCIQYIDAAILSVMLRHNNRNNQRYQFSIGIELCNSDDQSRYVIDGLSQEEMQHSAFPIGSTAEDLRVKPTTEAIDLLPANRRRKRGKKMCKSIARLAHDQGLIVDRKQ</sequence>
<protein>
    <submittedName>
        <fullName evidence="1">Uncharacterized protein</fullName>
    </submittedName>
</protein>
<dbReference type="Proteomes" id="UP000076154">
    <property type="component" value="Unassembled WGS sequence"/>
</dbReference>
<keyword evidence="2" id="KW-1185">Reference proteome</keyword>
<comment type="caution">
    <text evidence="1">The sequence shown here is derived from an EMBL/GenBank/DDBJ whole genome shotgun (WGS) entry which is preliminary data.</text>
</comment>
<organism evidence="1 2">
    <name type="scientific">Hypsizygus marmoreus</name>
    <name type="common">White beech mushroom</name>
    <name type="synonym">Agaricus marmoreus</name>
    <dbReference type="NCBI Taxonomy" id="39966"/>
    <lineage>
        <taxon>Eukaryota</taxon>
        <taxon>Fungi</taxon>
        <taxon>Dikarya</taxon>
        <taxon>Basidiomycota</taxon>
        <taxon>Agaricomycotina</taxon>
        <taxon>Agaricomycetes</taxon>
        <taxon>Agaricomycetidae</taxon>
        <taxon>Agaricales</taxon>
        <taxon>Tricholomatineae</taxon>
        <taxon>Lyophyllaceae</taxon>
        <taxon>Hypsizygus</taxon>
    </lineage>
</organism>